<evidence type="ECO:0000259" key="13">
    <source>
        <dbReference type="Pfam" id="PF13115"/>
    </source>
</evidence>
<feature type="domain" description="CopC" evidence="11">
    <location>
        <begin position="26"/>
        <end position="122"/>
    </location>
</feature>
<dbReference type="Gene3D" id="2.60.40.1220">
    <property type="match status" value="1"/>
</dbReference>
<evidence type="ECO:0000256" key="2">
    <source>
        <dbReference type="ARBA" id="ARBA00022475"/>
    </source>
</evidence>
<accession>A0A2N5M9V6</accession>
<evidence type="ECO:0000259" key="12">
    <source>
        <dbReference type="Pfam" id="PF05425"/>
    </source>
</evidence>
<dbReference type="OrthoDB" id="2353937at2"/>
<keyword evidence="6 9" id="KW-1133">Transmembrane helix</keyword>
<dbReference type="AlphaFoldDB" id="A0A2N5M9V6"/>
<dbReference type="GO" id="GO:0006825">
    <property type="term" value="P:copper ion transport"/>
    <property type="evidence" value="ECO:0007669"/>
    <property type="project" value="InterPro"/>
</dbReference>
<keyword evidence="7" id="KW-0186">Copper</keyword>
<organism evidence="14 15">
    <name type="scientific">Peribacillus deserti</name>
    <dbReference type="NCBI Taxonomy" id="673318"/>
    <lineage>
        <taxon>Bacteria</taxon>
        <taxon>Bacillati</taxon>
        <taxon>Bacillota</taxon>
        <taxon>Bacilli</taxon>
        <taxon>Bacillales</taxon>
        <taxon>Bacillaceae</taxon>
        <taxon>Peribacillus</taxon>
    </lineage>
</organism>
<dbReference type="RefSeq" id="WP_101640407.1">
    <property type="nucleotide sequence ID" value="NZ_PGUY01000012.1"/>
</dbReference>
<dbReference type="InterPro" id="IPR014756">
    <property type="entry name" value="Ig_E-set"/>
</dbReference>
<name>A0A2N5M9V6_9BACI</name>
<dbReference type="GO" id="GO:0042597">
    <property type="term" value="C:periplasmic space"/>
    <property type="evidence" value="ECO:0007669"/>
    <property type="project" value="InterPro"/>
</dbReference>
<feature type="transmembrane region" description="Helical" evidence="9">
    <location>
        <begin position="236"/>
        <end position="256"/>
    </location>
</feature>
<feature type="transmembrane region" description="Helical" evidence="9">
    <location>
        <begin position="340"/>
        <end position="361"/>
    </location>
</feature>
<dbReference type="Pfam" id="PF13115">
    <property type="entry name" value="YtkA"/>
    <property type="match status" value="1"/>
</dbReference>
<feature type="transmembrane region" description="Helical" evidence="9">
    <location>
        <begin position="263"/>
        <end position="282"/>
    </location>
</feature>
<evidence type="ECO:0000256" key="8">
    <source>
        <dbReference type="ARBA" id="ARBA00023136"/>
    </source>
</evidence>
<dbReference type="InterPro" id="IPR032693">
    <property type="entry name" value="YtkA-like_dom"/>
</dbReference>
<keyword evidence="3 9" id="KW-0812">Transmembrane</keyword>
<dbReference type="GO" id="GO:0005507">
    <property type="term" value="F:copper ion binding"/>
    <property type="evidence" value="ECO:0007669"/>
    <property type="project" value="InterPro"/>
</dbReference>
<keyword evidence="5 10" id="KW-0732">Signal</keyword>
<feature type="transmembrane region" description="Helical" evidence="9">
    <location>
        <begin position="373"/>
        <end position="395"/>
    </location>
</feature>
<keyword evidence="8 9" id="KW-0472">Membrane</keyword>
<sequence>MKKKSYAVLLLIAVLLLTCPSFSFAHAYIKKSVPSENETLVNSPPKVSIQFNETIQSAFTSIEVYDAGGKRVDKKNGQVNAKIPSIIEASLKPNLPEGVYSTHWRAVSSDGHPVQGVIPFQIGAKSSQPVLSSKESAGYTPHWDLIVIRWIHYVSNACIVGVLFFNQFLLPKEPRKHIALEKNFSSVLRVSLIFLVISVILSFPLQATIESDQSWLEVFNVATLTELLTNTSFGQIWMVQIVLLVFLGFACFGVTGNQFNKRLFVWASFAISVALLLTKSFTSHAATSENNILPVSMDFLHLFAASIWIGSLTAMVSLFAKSRKSTSQEQDGEIIQRFSAWGIGTVVVLTLTGLYGSFLHIPNLDSLFNTGYGRVLCGKVILFMIMLLFATNNFLSGRQNRQKGLKPSIWAELKTGLIVLALSVILTNMLTPVAKPPGDFQETKTLESGNRISFQITPNRTGENVFEVTLSDPNGETIKNIEQATLKFESLDMEMAEQTVTLNKMADGKYAYKGMDLNMEGKWTLTVHVLTKNLETMDAEFITKVVSP</sequence>
<dbReference type="PANTHER" id="PTHR34820:SF4">
    <property type="entry name" value="INNER MEMBRANE PROTEIN YEBZ"/>
    <property type="match status" value="1"/>
</dbReference>
<evidence type="ECO:0000256" key="9">
    <source>
        <dbReference type="SAM" id="Phobius"/>
    </source>
</evidence>
<evidence type="ECO:0000313" key="15">
    <source>
        <dbReference type="Proteomes" id="UP000234748"/>
    </source>
</evidence>
<dbReference type="InterPro" id="IPR007348">
    <property type="entry name" value="CopC_dom"/>
</dbReference>
<evidence type="ECO:0000256" key="7">
    <source>
        <dbReference type="ARBA" id="ARBA00023008"/>
    </source>
</evidence>
<dbReference type="PANTHER" id="PTHR34820">
    <property type="entry name" value="INNER MEMBRANE PROTEIN YEBZ"/>
    <property type="match status" value="1"/>
</dbReference>
<protein>
    <submittedName>
        <fullName evidence="14">Copper resistance protein CopC</fullName>
    </submittedName>
</protein>
<dbReference type="GO" id="GO:0005886">
    <property type="term" value="C:plasma membrane"/>
    <property type="evidence" value="ECO:0007669"/>
    <property type="project" value="UniProtKB-SubCell"/>
</dbReference>
<keyword evidence="2" id="KW-1003">Cell membrane</keyword>
<evidence type="ECO:0000256" key="1">
    <source>
        <dbReference type="ARBA" id="ARBA00004651"/>
    </source>
</evidence>
<feature type="transmembrane region" description="Helical" evidence="9">
    <location>
        <begin position="190"/>
        <end position="209"/>
    </location>
</feature>
<comment type="caution">
    <text evidence="14">The sequence shown here is derived from an EMBL/GenBank/DDBJ whole genome shotgun (WGS) entry which is preliminary data.</text>
</comment>
<feature type="transmembrane region" description="Helical" evidence="9">
    <location>
        <begin position="416"/>
        <end position="434"/>
    </location>
</feature>
<dbReference type="Pfam" id="PF04234">
    <property type="entry name" value="CopC"/>
    <property type="match status" value="1"/>
</dbReference>
<evidence type="ECO:0000256" key="10">
    <source>
        <dbReference type="SAM" id="SignalP"/>
    </source>
</evidence>
<dbReference type="SUPFAM" id="SSF81296">
    <property type="entry name" value="E set domains"/>
    <property type="match status" value="1"/>
</dbReference>
<evidence type="ECO:0000313" key="14">
    <source>
        <dbReference type="EMBL" id="PLT31148.1"/>
    </source>
</evidence>
<evidence type="ECO:0000256" key="4">
    <source>
        <dbReference type="ARBA" id="ARBA00022723"/>
    </source>
</evidence>
<proteinExistence type="predicted"/>
<comment type="subcellular location">
    <subcellularLocation>
        <location evidence="1">Cell membrane</location>
        <topology evidence="1">Multi-pass membrane protein</topology>
    </subcellularLocation>
</comment>
<evidence type="ECO:0000256" key="5">
    <source>
        <dbReference type="ARBA" id="ARBA00022729"/>
    </source>
</evidence>
<dbReference type="Proteomes" id="UP000234748">
    <property type="component" value="Unassembled WGS sequence"/>
</dbReference>
<feature type="transmembrane region" description="Helical" evidence="9">
    <location>
        <begin position="150"/>
        <end position="169"/>
    </location>
</feature>
<dbReference type="InterPro" id="IPR008457">
    <property type="entry name" value="Cu-R_CopD_dom"/>
</dbReference>
<feature type="domain" description="Copper resistance protein D" evidence="12">
    <location>
        <begin position="333"/>
        <end position="426"/>
    </location>
</feature>
<dbReference type="Pfam" id="PF05425">
    <property type="entry name" value="CopD"/>
    <property type="match status" value="1"/>
</dbReference>
<evidence type="ECO:0000256" key="3">
    <source>
        <dbReference type="ARBA" id="ARBA00022692"/>
    </source>
</evidence>
<dbReference type="EMBL" id="PGUY01000012">
    <property type="protein sequence ID" value="PLT31148.1"/>
    <property type="molecule type" value="Genomic_DNA"/>
</dbReference>
<keyword evidence="15" id="KW-1185">Reference proteome</keyword>
<feature type="chain" id="PRO_5014807908" evidence="10">
    <location>
        <begin position="26"/>
        <end position="548"/>
    </location>
</feature>
<evidence type="ECO:0000256" key="6">
    <source>
        <dbReference type="ARBA" id="ARBA00022989"/>
    </source>
</evidence>
<feature type="transmembrane region" description="Helical" evidence="9">
    <location>
        <begin position="302"/>
        <end position="320"/>
    </location>
</feature>
<dbReference type="InterPro" id="IPR014755">
    <property type="entry name" value="Cu-Rt/internalin_Ig-like"/>
</dbReference>
<feature type="domain" description="YtkA-like" evidence="13">
    <location>
        <begin position="459"/>
        <end position="528"/>
    </location>
</feature>
<keyword evidence="4" id="KW-0479">Metal-binding</keyword>
<dbReference type="GO" id="GO:0046688">
    <property type="term" value="P:response to copper ion"/>
    <property type="evidence" value="ECO:0007669"/>
    <property type="project" value="InterPro"/>
</dbReference>
<gene>
    <name evidence="14" type="ORF">CUU66_04115</name>
</gene>
<reference evidence="14 15" key="1">
    <citation type="submission" date="2017-11" db="EMBL/GenBank/DDBJ databases">
        <title>Comparitive Functional Genomics of Dry Heat Resistant strains isolated from the Viking Spacecraft.</title>
        <authorList>
            <person name="Seuylemezian A."/>
            <person name="Cooper K."/>
            <person name="Vaishampayan P."/>
        </authorList>
    </citation>
    <scope>NUCLEOTIDE SEQUENCE [LARGE SCALE GENOMIC DNA]</scope>
    <source>
        <strain evidence="14 15">V1-29</strain>
    </source>
</reference>
<feature type="signal peptide" evidence="10">
    <location>
        <begin position="1"/>
        <end position="25"/>
    </location>
</feature>
<evidence type="ECO:0000259" key="11">
    <source>
        <dbReference type="Pfam" id="PF04234"/>
    </source>
</evidence>
<dbReference type="InterPro" id="IPR032694">
    <property type="entry name" value="CopC/D"/>
</dbReference>